<evidence type="ECO:0008006" key="14">
    <source>
        <dbReference type="Google" id="ProtNLM"/>
    </source>
</evidence>
<evidence type="ECO:0000256" key="10">
    <source>
        <dbReference type="PROSITE-ProRule" id="PRU00282"/>
    </source>
</evidence>
<dbReference type="Gene3D" id="1.50.40.10">
    <property type="entry name" value="Mitochondrial carrier domain"/>
    <property type="match status" value="1"/>
</dbReference>
<feature type="repeat" description="Solcar" evidence="10">
    <location>
        <begin position="217"/>
        <end position="300"/>
    </location>
</feature>
<dbReference type="GeneID" id="54559571"/>
<dbReference type="GO" id="GO:0055085">
    <property type="term" value="P:transmembrane transport"/>
    <property type="evidence" value="ECO:0007669"/>
    <property type="project" value="InterPro"/>
</dbReference>
<dbReference type="GO" id="GO:0005743">
    <property type="term" value="C:mitochondrial inner membrane"/>
    <property type="evidence" value="ECO:0007669"/>
    <property type="project" value="UniProtKB-SubCell"/>
</dbReference>
<dbReference type="PROSITE" id="PS50920">
    <property type="entry name" value="SOLCAR"/>
    <property type="match status" value="3"/>
</dbReference>
<keyword evidence="13" id="KW-1185">Reference proteome</keyword>
<keyword evidence="5" id="KW-0677">Repeat</keyword>
<dbReference type="InterPro" id="IPR023395">
    <property type="entry name" value="MCP_dom_sf"/>
</dbReference>
<evidence type="ECO:0000256" key="8">
    <source>
        <dbReference type="ARBA" id="ARBA00023128"/>
    </source>
</evidence>
<organism evidence="12 13">
    <name type="scientific">Zasmidium cellare ATCC 36951</name>
    <dbReference type="NCBI Taxonomy" id="1080233"/>
    <lineage>
        <taxon>Eukaryota</taxon>
        <taxon>Fungi</taxon>
        <taxon>Dikarya</taxon>
        <taxon>Ascomycota</taxon>
        <taxon>Pezizomycotina</taxon>
        <taxon>Dothideomycetes</taxon>
        <taxon>Dothideomycetidae</taxon>
        <taxon>Mycosphaerellales</taxon>
        <taxon>Mycosphaerellaceae</taxon>
        <taxon>Zasmidium</taxon>
    </lineage>
</organism>
<evidence type="ECO:0000313" key="12">
    <source>
        <dbReference type="EMBL" id="KAF2167549.1"/>
    </source>
</evidence>
<dbReference type="InterPro" id="IPR050391">
    <property type="entry name" value="Mito_Metabolite_Transporter"/>
</dbReference>
<dbReference type="OrthoDB" id="448427at2759"/>
<dbReference type="AlphaFoldDB" id="A0A6A6CP72"/>
<evidence type="ECO:0000256" key="2">
    <source>
        <dbReference type="ARBA" id="ARBA00006375"/>
    </source>
</evidence>
<keyword evidence="3 11" id="KW-0813">Transport</keyword>
<keyword evidence="6" id="KW-0999">Mitochondrion inner membrane</keyword>
<dbReference type="RefSeq" id="XP_033668438.1">
    <property type="nucleotide sequence ID" value="XM_033806299.1"/>
</dbReference>
<dbReference type="SUPFAM" id="SSF103506">
    <property type="entry name" value="Mitochondrial carrier"/>
    <property type="match status" value="1"/>
</dbReference>
<dbReference type="InterPro" id="IPR002067">
    <property type="entry name" value="MCP"/>
</dbReference>
<comment type="subcellular location">
    <subcellularLocation>
        <location evidence="1">Mitochondrion inner membrane</location>
        <topology evidence="1">Multi-pass membrane protein</topology>
    </subcellularLocation>
</comment>
<evidence type="ECO:0000256" key="9">
    <source>
        <dbReference type="ARBA" id="ARBA00023136"/>
    </source>
</evidence>
<evidence type="ECO:0000256" key="3">
    <source>
        <dbReference type="ARBA" id="ARBA00022448"/>
    </source>
</evidence>
<name>A0A6A6CP72_ZASCE</name>
<keyword evidence="8" id="KW-0496">Mitochondrion</keyword>
<dbReference type="Pfam" id="PF00153">
    <property type="entry name" value="Mito_carr"/>
    <property type="match status" value="3"/>
</dbReference>
<accession>A0A6A6CP72</accession>
<feature type="repeat" description="Solcar" evidence="10">
    <location>
        <begin position="22"/>
        <end position="109"/>
    </location>
</feature>
<evidence type="ECO:0000256" key="6">
    <source>
        <dbReference type="ARBA" id="ARBA00022792"/>
    </source>
</evidence>
<evidence type="ECO:0000313" key="13">
    <source>
        <dbReference type="Proteomes" id="UP000799537"/>
    </source>
</evidence>
<evidence type="ECO:0000256" key="7">
    <source>
        <dbReference type="ARBA" id="ARBA00022989"/>
    </source>
</evidence>
<keyword evidence="4 10" id="KW-0812">Transmembrane</keyword>
<comment type="similarity">
    <text evidence="2 11">Belongs to the mitochondrial carrier (TC 2.A.29) family.</text>
</comment>
<keyword evidence="9 10" id="KW-0472">Membrane</keyword>
<evidence type="ECO:0000256" key="4">
    <source>
        <dbReference type="ARBA" id="ARBA00022692"/>
    </source>
</evidence>
<reference evidence="12" key="1">
    <citation type="journal article" date="2020" name="Stud. Mycol.">
        <title>101 Dothideomycetes genomes: a test case for predicting lifestyles and emergence of pathogens.</title>
        <authorList>
            <person name="Haridas S."/>
            <person name="Albert R."/>
            <person name="Binder M."/>
            <person name="Bloem J."/>
            <person name="Labutti K."/>
            <person name="Salamov A."/>
            <person name="Andreopoulos B."/>
            <person name="Baker S."/>
            <person name="Barry K."/>
            <person name="Bills G."/>
            <person name="Bluhm B."/>
            <person name="Cannon C."/>
            <person name="Castanera R."/>
            <person name="Culley D."/>
            <person name="Daum C."/>
            <person name="Ezra D."/>
            <person name="Gonzalez J."/>
            <person name="Henrissat B."/>
            <person name="Kuo A."/>
            <person name="Liang C."/>
            <person name="Lipzen A."/>
            <person name="Lutzoni F."/>
            <person name="Magnuson J."/>
            <person name="Mondo S."/>
            <person name="Nolan M."/>
            <person name="Ohm R."/>
            <person name="Pangilinan J."/>
            <person name="Park H.-J."/>
            <person name="Ramirez L."/>
            <person name="Alfaro M."/>
            <person name="Sun H."/>
            <person name="Tritt A."/>
            <person name="Yoshinaga Y."/>
            <person name="Zwiers L.-H."/>
            <person name="Turgeon B."/>
            <person name="Goodwin S."/>
            <person name="Spatafora J."/>
            <person name="Crous P."/>
            <person name="Grigoriev I."/>
        </authorList>
    </citation>
    <scope>NUCLEOTIDE SEQUENCE</scope>
    <source>
        <strain evidence="12">ATCC 36951</strain>
    </source>
</reference>
<dbReference type="PANTHER" id="PTHR45618">
    <property type="entry name" value="MITOCHONDRIAL DICARBOXYLATE CARRIER-RELATED"/>
    <property type="match status" value="1"/>
</dbReference>
<protein>
    <recommendedName>
        <fullName evidence="14">Mitochondrial carrier</fullName>
    </recommendedName>
</protein>
<sequence>MSATAAVDARPSIAATKEKTEKALIRYPFWLGGAGSCTSACMLHPLDVVKVRLQTQRRSGVRLGLGQMFVHVVKSDGILGLYSGLTASLLRQCTYGLTRFAVYGKLKETFIADNPKPSFPSLLAMASVSGLVAGIAGNPADLLNVRMQNDGALPPEQRRRYKHVFDGLFRMIREEGVGSLFRGVWAHSTRGIIMTASQLGSYDFFKQQLMDRLSMTDSIPTHFSASLMAGFTATTIASPVDVIKVRLMSATTKQSALAIVTRMTANEGLRWMFKGWVPSFMRLGPHTILTFIFFEQYRKAYRKFYGYE</sequence>
<evidence type="ECO:0000256" key="5">
    <source>
        <dbReference type="ARBA" id="ARBA00022737"/>
    </source>
</evidence>
<dbReference type="EMBL" id="ML993593">
    <property type="protein sequence ID" value="KAF2167549.1"/>
    <property type="molecule type" value="Genomic_DNA"/>
</dbReference>
<proteinExistence type="inferred from homology"/>
<dbReference type="InterPro" id="IPR018108">
    <property type="entry name" value="MCP_transmembrane"/>
</dbReference>
<dbReference type="PRINTS" id="PR00784">
    <property type="entry name" value="MTUNCOUPLING"/>
</dbReference>
<gene>
    <name evidence="12" type="ORF">M409DRAFT_22354</name>
</gene>
<evidence type="ECO:0000256" key="1">
    <source>
        <dbReference type="ARBA" id="ARBA00004448"/>
    </source>
</evidence>
<feature type="repeat" description="Solcar" evidence="10">
    <location>
        <begin position="117"/>
        <end position="208"/>
    </location>
</feature>
<evidence type="ECO:0000256" key="11">
    <source>
        <dbReference type="RuleBase" id="RU000488"/>
    </source>
</evidence>
<dbReference type="FunFam" id="1.50.40.10:FF:000107">
    <property type="entry name" value="Mitochondrial dicarboxylate carrier"/>
    <property type="match status" value="1"/>
</dbReference>
<dbReference type="Proteomes" id="UP000799537">
    <property type="component" value="Unassembled WGS sequence"/>
</dbReference>
<keyword evidence="7" id="KW-1133">Transmembrane helix</keyword>